<feature type="domain" description="GAF" evidence="1">
    <location>
        <begin position="34"/>
        <end position="188"/>
    </location>
</feature>
<dbReference type="Proteomes" id="UP001219901">
    <property type="component" value="Chromosome"/>
</dbReference>
<dbReference type="EMBL" id="WMBE01000002">
    <property type="protein sequence ID" value="MDG0866615.1"/>
    <property type="molecule type" value="Genomic_DNA"/>
</dbReference>
<organism evidence="3 4">
    <name type="scientific">Candidatus Lucifugimonas marina</name>
    <dbReference type="NCBI Taxonomy" id="3038979"/>
    <lineage>
        <taxon>Bacteria</taxon>
        <taxon>Bacillati</taxon>
        <taxon>Chloroflexota</taxon>
        <taxon>Dehalococcoidia</taxon>
        <taxon>SAR202 cluster</taxon>
        <taxon>Candidatus Lucifugimonadales</taxon>
        <taxon>Candidatus Lucifugimonadaceae</taxon>
        <taxon>Candidatus Lucifugimonas</taxon>
    </lineage>
</organism>
<evidence type="ECO:0000259" key="1">
    <source>
        <dbReference type="SMART" id="SM00065"/>
    </source>
</evidence>
<evidence type="ECO:0000313" key="5">
    <source>
        <dbReference type="Proteomes" id="UP001321249"/>
    </source>
</evidence>
<evidence type="ECO:0000313" key="2">
    <source>
        <dbReference type="EMBL" id="MDG0866615.1"/>
    </source>
</evidence>
<keyword evidence="4" id="KW-1185">Reference proteome</keyword>
<evidence type="ECO:0000313" key="3">
    <source>
        <dbReference type="EMBL" id="WFG40702.1"/>
    </source>
</evidence>
<protein>
    <submittedName>
        <fullName evidence="3">GAF domain-containing protein</fullName>
    </submittedName>
</protein>
<accession>A0AAJ6CUL7</accession>
<dbReference type="EMBL" id="CP046147">
    <property type="protein sequence ID" value="WFG40702.1"/>
    <property type="molecule type" value="Genomic_DNA"/>
</dbReference>
<dbReference type="InterPro" id="IPR003018">
    <property type="entry name" value="GAF"/>
</dbReference>
<evidence type="ECO:0000313" key="4">
    <source>
        <dbReference type="Proteomes" id="UP001219901"/>
    </source>
</evidence>
<gene>
    <name evidence="2" type="ORF">GKO46_05935</name>
    <name evidence="3" type="ORF">GKO48_14180</name>
</gene>
<dbReference type="RefSeq" id="WP_342824182.1">
    <property type="nucleotide sequence ID" value="NZ_CP046146.1"/>
</dbReference>
<dbReference type="SMART" id="SM00065">
    <property type="entry name" value="GAF"/>
    <property type="match status" value="1"/>
</dbReference>
<dbReference type="Gene3D" id="3.30.450.40">
    <property type="match status" value="2"/>
</dbReference>
<reference evidence="4" key="3">
    <citation type="submission" date="2023-06" db="EMBL/GenBank/DDBJ databases">
        <title>Pangenomics reveal diversification of enzyme families and niche specialization in globally abundant SAR202 bacteria.</title>
        <authorList>
            <person name="Saw J.H.W."/>
        </authorList>
    </citation>
    <scope>NUCLEOTIDE SEQUENCE [LARGE SCALE GENOMIC DNA]</scope>
    <source>
        <strain evidence="4">JH1073</strain>
    </source>
</reference>
<sequence>MSSTDSAPQSNFESLANEQRLIAEIGRIASASPSLDSVFSAFADTAKKLIPFDRLAISTIDPESGLLSDAHISGLQIEGQNFTGPYSLENSSVPSLVYEELRTLALDQKQLIDYSGSSAVEDTDQRIAIGLISAMFAPVVMQGKLVGVLVFRSKSENPYSERELDLAEQISAQIAGAISMNRQFELLEHEVASRKQFAEEQARIAQIGRLVGSSLSLDQVFKSLSNEVSELVSFDRFVVAEYSEDGLTLSRLFADGMDIADSPPGEGLQENHQLIFRHNMENQEHLLLQGDEYKDFCVGSPTETIRYEAGLRALLAIPII</sequence>
<proteinExistence type="predicted"/>
<dbReference type="SUPFAM" id="SSF55781">
    <property type="entry name" value="GAF domain-like"/>
    <property type="match status" value="2"/>
</dbReference>
<dbReference type="Proteomes" id="UP001321249">
    <property type="component" value="Unassembled WGS sequence"/>
</dbReference>
<dbReference type="AlphaFoldDB" id="A0AAJ6CUL7"/>
<dbReference type="Pfam" id="PF01590">
    <property type="entry name" value="GAF"/>
    <property type="match status" value="1"/>
</dbReference>
<reference evidence="3" key="2">
    <citation type="journal article" date="2023" name="Nat. Commun.">
        <title>Cultivation of marine bacteria of the SAR202 clade.</title>
        <authorList>
            <person name="Lim Y."/>
            <person name="Seo J.H."/>
            <person name="Giovannoni S.J."/>
            <person name="Kang I."/>
            <person name="Cho J.C."/>
        </authorList>
    </citation>
    <scope>NUCLEOTIDE SEQUENCE</scope>
    <source>
        <strain evidence="3">JH1073</strain>
    </source>
</reference>
<dbReference type="InterPro" id="IPR029016">
    <property type="entry name" value="GAF-like_dom_sf"/>
</dbReference>
<reference evidence="4 5" key="1">
    <citation type="submission" date="2019-11" db="EMBL/GenBank/DDBJ databases">
        <authorList>
            <person name="Cho J.-C."/>
        </authorList>
    </citation>
    <scope>NUCLEOTIDE SEQUENCE [LARGE SCALE GENOMIC DNA]</scope>
    <source>
        <strain evidence="3 4">JH1073</strain>
        <strain evidence="2 5">JH702</strain>
    </source>
</reference>
<name>A0AAJ6CUL7_9CHLR</name>